<keyword evidence="2" id="KW-1185">Reference proteome</keyword>
<reference evidence="1" key="1">
    <citation type="submission" date="2022-11" db="EMBL/GenBank/DDBJ databases">
        <title>Draft genome sequence of Hoeflea poritis E7-10 and Hoeflea prorocentri PM5-8, separated from scleractinian coral Porites lutea and marine dinoflagellate.</title>
        <authorList>
            <person name="Zhang G."/>
            <person name="Wei Q."/>
            <person name="Cai L."/>
        </authorList>
    </citation>
    <scope>NUCLEOTIDE SEQUENCE</scope>
    <source>
        <strain evidence="1">PM5-8</strain>
    </source>
</reference>
<gene>
    <name evidence="1" type="ORF">OQ273_09370</name>
</gene>
<protein>
    <submittedName>
        <fullName evidence="1">Uncharacterized protein</fullName>
    </submittedName>
</protein>
<dbReference type="RefSeq" id="WP_267990180.1">
    <property type="nucleotide sequence ID" value="NZ_JAPJZI010000001.1"/>
</dbReference>
<dbReference type="AlphaFoldDB" id="A0A9X3UL53"/>
<dbReference type="Proteomes" id="UP001151234">
    <property type="component" value="Unassembled WGS sequence"/>
</dbReference>
<dbReference type="EMBL" id="JAPJZI010000001">
    <property type="protein sequence ID" value="MDA5398776.1"/>
    <property type="molecule type" value="Genomic_DNA"/>
</dbReference>
<name>A0A9X3UL53_9HYPH</name>
<proteinExistence type="predicted"/>
<organism evidence="1 2">
    <name type="scientific">Hoeflea prorocentri</name>
    <dbReference type="NCBI Taxonomy" id="1922333"/>
    <lineage>
        <taxon>Bacteria</taxon>
        <taxon>Pseudomonadati</taxon>
        <taxon>Pseudomonadota</taxon>
        <taxon>Alphaproteobacteria</taxon>
        <taxon>Hyphomicrobiales</taxon>
        <taxon>Rhizobiaceae</taxon>
        <taxon>Hoeflea</taxon>
    </lineage>
</organism>
<accession>A0A9X3UL53</accession>
<evidence type="ECO:0000313" key="2">
    <source>
        <dbReference type="Proteomes" id="UP001151234"/>
    </source>
</evidence>
<sequence length="107" mass="11601">MTLFLVVAAQTAQAADLCDGNTYRCWQWDNCSINGEVEPCAYGSSGAANGTLRFAHEDFQIEWLDAQTANVRFGKNGELQSKADVTSDANGALMVLQDGTKLFYPAD</sequence>
<comment type="caution">
    <text evidence="1">The sequence shown here is derived from an EMBL/GenBank/DDBJ whole genome shotgun (WGS) entry which is preliminary data.</text>
</comment>
<evidence type="ECO:0000313" key="1">
    <source>
        <dbReference type="EMBL" id="MDA5398776.1"/>
    </source>
</evidence>